<dbReference type="InterPro" id="IPR054115">
    <property type="entry name" value="CorC_N"/>
</dbReference>
<evidence type="ECO:0000256" key="1">
    <source>
        <dbReference type="ARBA" id="ARBA00006337"/>
    </source>
</evidence>
<evidence type="ECO:0000259" key="10">
    <source>
        <dbReference type="PROSITE" id="PS51371"/>
    </source>
</evidence>
<keyword evidence="3" id="KW-0677">Repeat</keyword>
<evidence type="ECO:0000256" key="7">
    <source>
        <dbReference type="ARBA" id="ARBA00037273"/>
    </source>
</evidence>
<feature type="domain" description="CBS" evidence="10">
    <location>
        <begin position="133"/>
        <end position="190"/>
    </location>
</feature>
<evidence type="ECO:0000256" key="5">
    <source>
        <dbReference type="ARBA" id="ARBA00023122"/>
    </source>
</evidence>
<dbReference type="PANTHER" id="PTHR22777">
    <property type="entry name" value="HEMOLYSIN-RELATED"/>
    <property type="match status" value="1"/>
</dbReference>
<evidence type="ECO:0000256" key="8">
    <source>
        <dbReference type="ARBA" id="ARBA00040729"/>
    </source>
</evidence>
<dbReference type="InterPro" id="IPR005170">
    <property type="entry name" value="Transptr-assoc_dom"/>
</dbReference>
<evidence type="ECO:0000256" key="4">
    <source>
        <dbReference type="ARBA" id="ARBA00022842"/>
    </source>
</evidence>
<dbReference type="GO" id="GO:0005886">
    <property type="term" value="C:plasma membrane"/>
    <property type="evidence" value="ECO:0007669"/>
    <property type="project" value="TreeGrafter"/>
</dbReference>
<protein>
    <recommendedName>
        <fullName evidence="8">Magnesium and cobalt efflux protein CorC</fullName>
    </recommendedName>
</protein>
<dbReference type="Pfam" id="PF00571">
    <property type="entry name" value="CBS"/>
    <property type="match status" value="2"/>
</dbReference>
<name>A0A1Y5HTH4_OLEAN</name>
<keyword evidence="4" id="KW-0460">Magnesium</keyword>
<dbReference type="InterPro" id="IPR046342">
    <property type="entry name" value="CBS_dom_sf"/>
</dbReference>
<proteinExistence type="inferred from homology"/>
<accession>A0A1Y5HTH4</accession>
<dbReference type="CDD" id="cd04590">
    <property type="entry name" value="CBS_pair_CorC_HlyC_assoc"/>
    <property type="match status" value="1"/>
</dbReference>
<dbReference type="GO" id="GO:0050660">
    <property type="term" value="F:flavin adenine dinucleotide binding"/>
    <property type="evidence" value="ECO:0007669"/>
    <property type="project" value="InterPro"/>
</dbReference>
<keyword evidence="6" id="KW-0170">Cobalt</keyword>
<sequence length="279" mass="31782">MSEERPSSQSKTWLDKLSTLFSDDPNDRQDLKEILREAAERNVVDSETLSTLEGALQVSDMQVRDIMVPRSQMVCIKAEDSIKEFLPSVIESAHSRFPVLGEDKDEVLGVLLAKDLLPLILNENREDFSIKDILRSATFVPESKRLNVLLKEFRATRNHMAIVADEFGGIAGIVTIEDVLEQIVGEIEDEHDQDDDDSFIKKLDHDVRMVKALTPIEDFNEHFDTKFDEKEFDTIGGIVVQHFGRVPECDEAITIKKWRFKIVNGNARRINLMEVTPIS</sequence>
<dbReference type="AlphaFoldDB" id="A0A1Y5HTH4"/>
<reference evidence="12" key="1">
    <citation type="journal article" date="2017" name="Proc. Natl. Acad. Sci. U.S.A.">
        <title>Simulation of Deepwater Horizon oil plume reveals substrate specialization within a complex community of hydrocarbon degraders.</title>
        <authorList>
            <person name="Hu P."/>
            <person name="Dubinsky E.A."/>
            <person name="Probst A.J."/>
            <person name="Wang J."/>
            <person name="Sieber C.M.K."/>
            <person name="Tom L.M."/>
            <person name="Gardinali P."/>
            <person name="Banfield J.F."/>
            <person name="Atlas R.M."/>
            <person name="Andersen G.L."/>
        </authorList>
    </citation>
    <scope>NUCLEOTIDE SEQUENCE [LARGE SCALE GENOMIC DNA]</scope>
</reference>
<dbReference type="EMBL" id="MABE01000308">
    <property type="protein sequence ID" value="OUS40579.1"/>
    <property type="molecule type" value="Genomic_DNA"/>
</dbReference>
<dbReference type="InterPro" id="IPR000644">
    <property type="entry name" value="CBS_dom"/>
</dbReference>
<dbReference type="Pfam" id="PF21917">
    <property type="entry name" value="NMB0537_N"/>
    <property type="match status" value="1"/>
</dbReference>
<evidence type="ECO:0000256" key="9">
    <source>
        <dbReference type="PROSITE-ProRule" id="PRU00703"/>
    </source>
</evidence>
<dbReference type="InterPro" id="IPR044751">
    <property type="entry name" value="Ion_transp-like_CBS"/>
</dbReference>
<dbReference type="SUPFAM" id="SSF56176">
    <property type="entry name" value="FAD-binding/transporter-associated domain-like"/>
    <property type="match status" value="1"/>
</dbReference>
<dbReference type="Pfam" id="PF03471">
    <property type="entry name" value="CorC_HlyC"/>
    <property type="match status" value="1"/>
</dbReference>
<dbReference type="FunFam" id="3.10.580.10:FF:000002">
    <property type="entry name" value="Magnesium/cobalt efflux protein CorC"/>
    <property type="match status" value="1"/>
</dbReference>
<dbReference type="SMART" id="SM01091">
    <property type="entry name" value="CorC_HlyC"/>
    <property type="match status" value="1"/>
</dbReference>
<dbReference type="PANTHER" id="PTHR22777:SF27">
    <property type="entry name" value="MAGNESIUM AND COBALT EFFLUX PROTEIN CORC"/>
    <property type="match status" value="1"/>
</dbReference>
<evidence type="ECO:0000256" key="2">
    <source>
        <dbReference type="ARBA" id="ARBA00022448"/>
    </source>
</evidence>
<evidence type="ECO:0000256" key="3">
    <source>
        <dbReference type="ARBA" id="ARBA00022737"/>
    </source>
</evidence>
<keyword evidence="2" id="KW-0813">Transport</keyword>
<dbReference type="SMART" id="SM00116">
    <property type="entry name" value="CBS"/>
    <property type="match status" value="2"/>
</dbReference>
<feature type="domain" description="CBS" evidence="10">
    <location>
        <begin position="67"/>
        <end position="126"/>
    </location>
</feature>
<dbReference type="InterPro" id="IPR036318">
    <property type="entry name" value="FAD-bd_PCMH-like_sf"/>
</dbReference>
<dbReference type="Gene3D" id="3.30.465.10">
    <property type="match status" value="1"/>
</dbReference>
<dbReference type="Proteomes" id="UP000227088">
    <property type="component" value="Unassembled WGS sequence"/>
</dbReference>
<evidence type="ECO:0000313" key="12">
    <source>
        <dbReference type="Proteomes" id="UP000227088"/>
    </source>
</evidence>
<comment type="caution">
    <text evidence="11">The sequence shown here is derived from an EMBL/GenBank/DDBJ whole genome shotgun (WGS) entry which is preliminary data.</text>
</comment>
<gene>
    <name evidence="11" type="ORF">A9R00_05305</name>
</gene>
<dbReference type="PROSITE" id="PS51371">
    <property type="entry name" value="CBS"/>
    <property type="match status" value="2"/>
</dbReference>
<comment type="similarity">
    <text evidence="1">Belongs to the UPF0053 family.</text>
</comment>
<evidence type="ECO:0000256" key="6">
    <source>
        <dbReference type="ARBA" id="ARBA00023285"/>
    </source>
</evidence>
<dbReference type="InterPro" id="IPR016169">
    <property type="entry name" value="FAD-bd_PCMH_sub2"/>
</dbReference>
<organism evidence="11 12">
    <name type="scientific">Oleispira antarctica</name>
    <dbReference type="NCBI Taxonomy" id="188908"/>
    <lineage>
        <taxon>Bacteria</taxon>
        <taxon>Pseudomonadati</taxon>
        <taxon>Pseudomonadota</taxon>
        <taxon>Gammaproteobacteria</taxon>
        <taxon>Oceanospirillales</taxon>
        <taxon>Oceanospirillaceae</taxon>
        <taxon>Oleispira</taxon>
    </lineage>
</organism>
<dbReference type="Gene3D" id="3.10.580.10">
    <property type="entry name" value="CBS-domain"/>
    <property type="match status" value="1"/>
</dbReference>
<dbReference type="SUPFAM" id="SSF54631">
    <property type="entry name" value="CBS-domain pair"/>
    <property type="match status" value="1"/>
</dbReference>
<comment type="function">
    <text evidence="7">Plays a role in the transport of magnesium and cobalt ions.</text>
</comment>
<keyword evidence="5 9" id="KW-0129">CBS domain</keyword>
<evidence type="ECO:0000313" key="11">
    <source>
        <dbReference type="EMBL" id="OUS40579.1"/>
    </source>
</evidence>